<gene>
    <name evidence="2" type="ORF">CLOBOL_03320</name>
</gene>
<organism evidence="2 3">
    <name type="scientific">Enterocloster bolteae (strain ATCC BAA-613 / DSM 15670 / CCUG 46953 / JCM 12243 / WAL 16351)</name>
    <name type="common">Clostridium bolteae</name>
    <dbReference type="NCBI Taxonomy" id="411902"/>
    <lineage>
        <taxon>Bacteria</taxon>
        <taxon>Bacillati</taxon>
        <taxon>Bacillota</taxon>
        <taxon>Clostridia</taxon>
        <taxon>Lachnospirales</taxon>
        <taxon>Lachnospiraceae</taxon>
        <taxon>Enterocloster</taxon>
    </lineage>
</organism>
<evidence type="ECO:0000313" key="3">
    <source>
        <dbReference type="Proteomes" id="UP000005396"/>
    </source>
</evidence>
<reference evidence="2 3" key="2">
    <citation type="submission" date="2007-09" db="EMBL/GenBank/DDBJ databases">
        <title>Draft genome sequence of Clostridium bolteae (ATCC BAA-613).</title>
        <authorList>
            <person name="Sudarsanam P."/>
            <person name="Ley R."/>
            <person name="Guruge J."/>
            <person name="Turnbaugh P.J."/>
            <person name="Mahowald M."/>
            <person name="Liep D."/>
            <person name="Gordon J."/>
        </authorList>
    </citation>
    <scope>NUCLEOTIDE SEQUENCE [LARGE SCALE GENOMIC DNA]</scope>
    <source>
        <strain evidence="3">ATCC BAA-613 / DSM 15670 / CCUG 46953 / JCM 12243 / WAL 16351</strain>
    </source>
</reference>
<dbReference type="PaxDb" id="411902-CLOBOL_03320"/>
<keyword evidence="1" id="KW-0812">Transmembrane</keyword>
<name>A8RSH2_ENTBW</name>
<dbReference type="Proteomes" id="UP000005396">
    <property type="component" value="Unassembled WGS sequence"/>
</dbReference>
<feature type="transmembrane region" description="Helical" evidence="1">
    <location>
        <begin position="20"/>
        <end position="42"/>
    </location>
</feature>
<proteinExistence type="predicted"/>
<accession>A8RSH2</accession>
<dbReference type="AlphaFoldDB" id="A8RSH2"/>
<comment type="caution">
    <text evidence="2">The sequence shown here is derived from an EMBL/GenBank/DDBJ whole genome shotgun (WGS) entry which is preliminary data.</text>
</comment>
<protein>
    <submittedName>
        <fullName evidence="2">Uncharacterized protein</fullName>
    </submittedName>
</protein>
<reference evidence="2 3" key="1">
    <citation type="submission" date="2007-08" db="EMBL/GenBank/DDBJ databases">
        <authorList>
            <person name="Fulton L."/>
            <person name="Clifton S."/>
            <person name="Fulton B."/>
            <person name="Xu J."/>
            <person name="Minx P."/>
            <person name="Pepin K.H."/>
            <person name="Johnson M."/>
            <person name="Thiruvilangam P."/>
            <person name="Bhonagiri V."/>
            <person name="Nash W.E."/>
            <person name="Mardis E.R."/>
            <person name="Wilson R.K."/>
        </authorList>
    </citation>
    <scope>NUCLEOTIDE SEQUENCE [LARGE SCALE GENOMIC DNA]</scope>
    <source>
        <strain evidence="3">ATCC BAA-613 / DSM 15670 / CCUG 46953 / JCM 12243 / WAL 16351</strain>
    </source>
</reference>
<dbReference type="HOGENOM" id="CLU_3023923_0_0_9"/>
<dbReference type="EMBL" id="ABCC02000029">
    <property type="protein sequence ID" value="EDP16552.1"/>
    <property type="molecule type" value="Genomic_DNA"/>
</dbReference>
<evidence type="ECO:0000313" key="2">
    <source>
        <dbReference type="EMBL" id="EDP16552.1"/>
    </source>
</evidence>
<evidence type="ECO:0000256" key="1">
    <source>
        <dbReference type="SAM" id="Phobius"/>
    </source>
</evidence>
<sequence>MVFLLRQVLHGNPPVPVYFVTYPCATTGSAALVALHCPLLLWTVYQILRQASTCF</sequence>
<keyword evidence="1" id="KW-1133">Transmembrane helix</keyword>
<keyword evidence="1" id="KW-0472">Membrane</keyword>